<dbReference type="PRINTS" id="PR00625">
    <property type="entry name" value="JDOMAIN"/>
</dbReference>
<sequence>MRDADPEVLKAAYLALVKKYHPDRTGNDPTRTKRFLEIRAAWELLTDQQGRAFYDQQSAAEAAATKSQSSNSDLNRNEPRQTAGSFTKSKPSIFERLQMELQPP</sequence>
<keyword evidence="1" id="KW-0143">Chaperone</keyword>
<dbReference type="RefSeq" id="WP_338834021.1">
    <property type="nucleotide sequence ID" value="NZ_CP147711.1"/>
</dbReference>
<dbReference type="InterPro" id="IPR051938">
    <property type="entry name" value="Apopto_cytoskel_mod"/>
</dbReference>
<dbReference type="InterPro" id="IPR036869">
    <property type="entry name" value="J_dom_sf"/>
</dbReference>
<accession>A0ABZ2NZN9</accession>
<dbReference type="Proteomes" id="UP001432046">
    <property type="component" value="Chromosome"/>
</dbReference>
<dbReference type="EMBL" id="CP147711">
    <property type="protein sequence ID" value="WXC80412.1"/>
    <property type="molecule type" value="Genomic_DNA"/>
</dbReference>
<dbReference type="CDD" id="cd06257">
    <property type="entry name" value="DnaJ"/>
    <property type="match status" value="1"/>
</dbReference>
<dbReference type="SUPFAM" id="SSF46565">
    <property type="entry name" value="Chaperone J-domain"/>
    <property type="match status" value="1"/>
</dbReference>
<feature type="compositionally biased region" description="Polar residues" evidence="2">
    <location>
        <begin position="56"/>
        <end position="90"/>
    </location>
</feature>
<protein>
    <submittedName>
        <fullName evidence="4">DnaJ domain-containing protein</fullName>
    </submittedName>
</protein>
<reference evidence="4" key="1">
    <citation type="journal article" date="2021" name="Int. J. Syst. Evol. Microbiol.">
        <title>Bradyrhizobium septentrionale sp. nov. (sv. septentrionale) and Bradyrhizobium quebecense sp. nov. (sv. septentrionale) associated with legumes native to Canada possess rearranged symbiosis genes and numerous insertion sequences.</title>
        <authorList>
            <person name="Bromfield E.S.P."/>
            <person name="Cloutier S."/>
        </authorList>
    </citation>
    <scope>NUCLEOTIDE SEQUENCE</scope>
    <source>
        <strain evidence="4">5S5</strain>
    </source>
</reference>
<dbReference type="Pfam" id="PF00226">
    <property type="entry name" value="DnaJ"/>
    <property type="match status" value="1"/>
</dbReference>
<evidence type="ECO:0000256" key="1">
    <source>
        <dbReference type="ARBA" id="ARBA00023186"/>
    </source>
</evidence>
<dbReference type="Gene3D" id="1.10.287.110">
    <property type="entry name" value="DnaJ domain"/>
    <property type="match status" value="1"/>
</dbReference>
<reference evidence="4" key="2">
    <citation type="submission" date="2024-03" db="EMBL/GenBank/DDBJ databases">
        <authorList>
            <person name="Bromfield E.S.P."/>
            <person name="Cloutier S."/>
        </authorList>
    </citation>
    <scope>NUCLEOTIDE SEQUENCE</scope>
    <source>
        <strain evidence="4">5S5</strain>
    </source>
</reference>
<proteinExistence type="predicted"/>
<evidence type="ECO:0000313" key="5">
    <source>
        <dbReference type="Proteomes" id="UP001432046"/>
    </source>
</evidence>
<dbReference type="PROSITE" id="PS50076">
    <property type="entry name" value="DNAJ_2"/>
    <property type="match status" value="1"/>
</dbReference>
<organism evidence="4 5">
    <name type="scientific">Bradyrhizobium septentrionale</name>
    <dbReference type="NCBI Taxonomy" id="1404411"/>
    <lineage>
        <taxon>Bacteria</taxon>
        <taxon>Pseudomonadati</taxon>
        <taxon>Pseudomonadota</taxon>
        <taxon>Alphaproteobacteria</taxon>
        <taxon>Hyphomicrobiales</taxon>
        <taxon>Nitrobacteraceae</taxon>
        <taxon>Bradyrhizobium</taxon>
    </lineage>
</organism>
<dbReference type="PANTHER" id="PTHR44145:SF3">
    <property type="entry name" value="DNAJ HOMOLOG SUBFAMILY A MEMBER 3, MITOCHONDRIAL"/>
    <property type="match status" value="1"/>
</dbReference>
<evidence type="ECO:0000313" key="4">
    <source>
        <dbReference type="EMBL" id="WXC80412.1"/>
    </source>
</evidence>
<keyword evidence="5" id="KW-1185">Reference proteome</keyword>
<name>A0ABZ2NZN9_9BRAD</name>
<gene>
    <name evidence="4" type="ORF">WDK88_01770</name>
</gene>
<evidence type="ECO:0000256" key="2">
    <source>
        <dbReference type="SAM" id="MobiDB-lite"/>
    </source>
</evidence>
<evidence type="ECO:0000259" key="3">
    <source>
        <dbReference type="PROSITE" id="PS50076"/>
    </source>
</evidence>
<dbReference type="InterPro" id="IPR001623">
    <property type="entry name" value="DnaJ_domain"/>
</dbReference>
<dbReference type="PANTHER" id="PTHR44145">
    <property type="entry name" value="DNAJ HOMOLOG SUBFAMILY A MEMBER 3, MITOCHONDRIAL"/>
    <property type="match status" value="1"/>
</dbReference>
<dbReference type="SMART" id="SM00271">
    <property type="entry name" value="DnaJ"/>
    <property type="match status" value="1"/>
</dbReference>
<feature type="domain" description="J" evidence="3">
    <location>
        <begin position="1"/>
        <end position="58"/>
    </location>
</feature>
<feature type="region of interest" description="Disordered" evidence="2">
    <location>
        <begin position="56"/>
        <end position="104"/>
    </location>
</feature>